<dbReference type="PANTHER" id="PTHR47718">
    <property type="entry name" value="OS01G0519700 PROTEIN"/>
    <property type="match status" value="1"/>
</dbReference>
<accession>A0A445JXB4</accession>
<keyword evidence="2" id="KW-1185">Reference proteome</keyword>
<dbReference type="Proteomes" id="UP000289340">
    <property type="component" value="Chromosome 7"/>
</dbReference>
<reference evidence="1 2" key="1">
    <citation type="submission" date="2018-09" db="EMBL/GenBank/DDBJ databases">
        <title>A high-quality reference genome of wild soybean provides a powerful tool to mine soybean genomes.</title>
        <authorList>
            <person name="Xie M."/>
            <person name="Chung C.Y.L."/>
            <person name="Li M.-W."/>
            <person name="Wong F.-L."/>
            <person name="Chan T.-F."/>
            <person name="Lam H.-M."/>
        </authorList>
    </citation>
    <scope>NUCLEOTIDE SEQUENCE [LARGE SCALE GENOMIC DNA]</scope>
    <source>
        <strain evidence="2">cv. W05</strain>
        <tissue evidence="1">Hypocotyl of etiolated seedlings</tissue>
    </source>
</reference>
<proteinExistence type="predicted"/>
<dbReference type="EMBL" id="QZWG01000007">
    <property type="protein sequence ID" value="RZC03135.1"/>
    <property type="molecule type" value="Genomic_DNA"/>
</dbReference>
<evidence type="ECO:0000313" key="2">
    <source>
        <dbReference type="Proteomes" id="UP000289340"/>
    </source>
</evidence>
<evidence type="ECO:0000313" key="1">
    <source>
        <dbReference type="EMBL" id="RZC03135.1"/>
    </source>
</evidence>
<sequence length="242" mass="28555">MPLWGRIASEEVAYKFYYAYAKFIGFAIRKDEVRYVSNGEVKRHQFVCDRLHGKVDNADMFYEKGLILEDGKLMHLFWVNGTSRIDYQCFGDVVAFNATYKKNNEAIEEVFHDATHRLCGWHLQKNAFENMKSQEFLHDFKKAFSIYECVNSVIKTYIQRKNTLVELLYNFEHSLRDYRYNELVSNFNSLYTNPVIDSSLLRIEEHVATLYTRYIYNKVKVQIVNVSGLNVTPRTEALDKVM</sequence>
<organism evidence="1 2">
    <name type="scientific">Glycine soja</name>
    <name type="common">Wild soybean</name>
    <dbReference type="NCBI Taxonomy" id="3848"/>
    <lineage>
        <taxon>Eukaryota</taxon>
        <taxon>Viridiplantae</taxon>
        <taxon>Streptophyta</taxon>
        <taxon>Embryophyta</taxon>
        <taxon>Tracheophyta</taxon>
        <taxon>Spermatophyta</taxon>
        <taxon>Magnoliopsida</taxon>
        <taxon>eudicotyledons</taxon>
        <taxon>Gunneridae</taxon>
        <taxon>Pentapetalae</taxon>
        <taxon>rosids</taxon>
        <taxon>fabids</taxon>
        <taxon>Fabales</taxon>
        <taxon>Fabaceae</taxon>
        <taxon>Papilionoideae</taxon>
        <taxon>50 kb inversion clade</taxon>
        <taxon>NPAAA clade</taxon>
        <taxon>indigoferoid/millettioid clade</taxon>
        <taxon>Phaseoleae</taxon>
        <taxon>Glycine</taxon>
        <taxon>Glycine subgen. Soja</taxon>
    </lineage>
</organism>
<dbReference type="PANTHER" id="PTHR47718:SF17">
    <property type="entry name" value="PROTEIN FAR1-RELATED SEQUENCE 5-LIKE"/>
    <property type="match status" value="1"/>
</dbReference>
<gene>
    <name evidence="1" type="ORF">D0Y65_017984</name>
</gene>
<dbReference type="AlphaFoldDB" id="A0A445JXB4"/>
<name>A0A445JXB4_GLYSO</name>
<protein>
    <submittedName>
        <fullName evidence="1">Uncharacterized protein</fullName>
    </submittedName>
</protein>
<comment type="caution">
    <text evidence="1">The sequence shown here is derived from an EMBL/GenBank/DDBJ whole genome shotgun (WGS) entry which is preliminary data.</text>
</comment>